<evidence type="ECO:0000256" key="1">
    <source>
        <dbReference type="SAM" id="MobiDB-lite"/>
    </source>
</evidence>
<protein>
    <submittedName>
        <fullName evidence="2">Uncharacterized protein</fullName>
    </submittedName>
</protein>
<gene>
    <name evidence="2" type="ORF">DIATSA_LOCUS1527</name>
</gene>
<dbReference type="EMBL" id="OU893341">
    <property type="protein sequence ID" value="CAG9783347.1"/>
    <property type="molecule type" value="Genomic_DNA"/>
</dbReference>
<name>A0A9N9W514_9NEOP</name>
<dbReference type="Proteomes" id="UP001153714">
    <property type="component" value="Chromosome 10"/>
</dbReference>
<evidence type="ECO:0000313" key="3">
    <source>
        <dbReference type="Proteomes" id="UP001153714"/>
    </source>
</evidence>
<sequence length="230" mass="26573">MRLMEAEAVVSEEINDDLKLRLEKHRTNVDVPERRTLDDFDDAEWHVAHIRDMDFGQRRSGCKEETFAEKVMRYRKSLQNDGALVEYVSAQQLPVDEEDLEVDVCRIPADIETVFKPSVVKNTTIDINNKKKVGEGSDNTTVITEDKKSANVSKKEKVDTATTHDGKAKPDKEPKRRSEYMFSSVEYYDDVIDFDATVCHDDVEVITLEVEHIRDYDLQCQLLVEWLSLE</sequence>
<feature type="region of interest" description="Disordered" evidence="1">
    <location>
        <begin position="144"/>
        <end position="177"/>
    </location>
</feature>
<accession>A0A9N9W514</accession>
<evidence type="ECO:0000313" key="2">
    <source>
        <dbReference type="EMBL" id="CAG9783347.1"/>
    </source>
</evidence>
<keyword evidence="3" id="KW-1185">Reference proteome</keyword>
<organism evidence="2 3">
    <name type="scientific">Diatraea saccharalis</name>
    <name type="common">sugarcane borer</name>
    <dbReference type="NCBI Taxonomy" id="40085"/>
    <lineage>
        <taxon>Eukaryota</taxon>
        <taxon>Metazoa</taxon>
        <taxon>Ecdysozoa</taxon>
        <taxon>Arthropoda</taxon>
        <taxon>Hexapoda</taxon>
        <taxon>Insecta</taxon>
        <taxon>Pterygota</taxon>
        <taxon>Neoptera</taxon>
        <taxon>Endopterygota</taxon>
        <taxon>Lepidoptera</taxon>
        <taxon>Glossata</taxon>
        <taxon>Ditrysia</taxon>
        <taxon>Pyraloidea</taxon>
        <taxon>Crambidae</taxon>
        <taxon>Crambinae</taxon>
        <taxon>Diatraea</taxon>
    </lineage>
</organism>
<dbReference type="AlphaFoldDB" id="A0A9N9W514"/>
<proteinExistence type="predicted"/>
<reference evidence="2" key="1">
    <citation type="submission" date="2021-12" db="EMBL/GenBank/DDBJ databases">
        <authorList>
            <person name="King R."/>
        </authorList>
    </citation>
    <scope>NUCLEOTIDE SEQUENCE</scope>
</reference>
<dbReference type="OrthoDB" id="7180355at2759"/>
<reference evidence="2" key="2">
    <citation type="submission" date="2022-10" db="EMBL/GenBank/DDBJ databases">
        <authorList>
            <consortium name="ENA_rothamsted_submissions"/>
            <consortium name="culmorum"/>
            <person name="King R."/>
        </authorList>
    </citation>
    <scope>NUCLEOTIDE SEQUENCE</scope>
</reference>